<protein>
    <recommendedName>
        <fullName evidence="5">DUF4190 domain-containing protein</fullName>
    </recommendedName>
</protein>
<dbReference type="EMBL" id="BMHQ01000004">
    <property type="protein sequence ID" value="GGE15001.1"/>
    <property type="molecule type" value="Genomic_DNA"/>
</dbReference>
<feature type="compositionally biased region" description="Basic and acidic residues" evidence="1">
    <location>
        <begin position="1"/>
        <end position="15"/>
    </location>
</feature>
<reference evidence="3" key="2">
    <citation type="submission" date="2020-09" db="EMBL/GenBank/DDBJ databases">
        <authorList>
            <person name="Sun Q."/>
            <person name="Zhou Y."/>
        </authorList>
    </citation>
    <scope>NUCLEOTIDE SEQUENCE</scope>
    <source>
        <strain evidence="3">CGMCC 1.15179</strain>
    </source>
</reference>
<keyword evidence="2" id="KW-0472">Membrane</keyword>
<feature type="region of interest" description="Disordered" evidence="1">
    <location>
        <begin position="1"/>
        <end position="118"/>
    </location>
</feature>
<keyword evidence="2" id="KW-1133">Transmembrane helix</keyword>
<dbReference type="InterPro" id="IPR055338">
    <property type="entry name" value="YqfX-like"/>
</dbReference>
<dbReference type="Proteomes" id="UP000625210">
    <property type="component" value="Unassembled WGS sequence"/>
</dbReference>
<evidence type="ECO:0000256" key="2">
    <source>
        <dbReference type="SAM" id="Phobius"/>
    </source>
</evidence>
<sequence length="184" mass="19829">MKGENKELLGEERSYQARSAADDVEFADESKSLEDEVEFKGTDVAGDDVEFAGELDRRDRKRRDRKRRDRVSEKDVGEPVDGADDIEAAQELARPVVAGTGVDQDRREEKAEDGRRENAGHGLGTVSIILSVLAFFLVPFLLGSAGIILGVISARRGSALGWWGAGIGAVAVILTAFIAPIAGF</sequence>
<evidence type="ECO:0000313" key="4">
    <source>
        <dbReference type="Proteomes" id="UP000625210"/>
    </source>
</evidence>
<evidence type="ECO:0000313" key="3">
    <source>
        <dbReference type="EMBL" id="GGE15001.1"/>
    </source>
</evidence>
<comment type="caution">
    <text evidence="3">The sequence shown here is derived from an EMBL/GenBank/DDBJ whole genome shotgun (WGS) entry which is preliminary data.</text>
</comment>
<evidence type="ECO:0008006" key="5">
    <source>
        <dbReference type="Google" id="ProtNLM"/>
    </source>
</evidence>
<organism evidence="3 4">
    <name type="scientific">Marinithermofilum abyssi</name>
    <dbReference type="NCBI Taxonomy" id="1571185"/>
    <lineage>
        <taxon>Bacteria</taxon>
        <taxon>Bacillati</taxon>
        <taxon>Bacillota</taxon>
        <taxon>Bacilli</taxon>
        <taxon>Bacillales</taxon>
        <taxon>Thermoactinomycetaceae</taxon>
        <taxon>Marinithermofilum</taxon>
    </lineage>
</organism>
<dbReference type="AlphaFoldDB" id="A0A8J2VHA4"/>
<evidence type="ECO:0000256" key="1">
    <source>
        <dbReference type="SAM" id="MobiDB-lite"/>
    </source>
</evidence>
<accession>A0A8J2VHA4</accession>
<name>A0A8J2VHA4_9BACL</name>
<dbReference type="PANTHER" id="PTHR40040:SF1">
    <property type="entry name" value="MEMBRANE PROTEIN"/>
    <property type="match status" value="1"/>
</dbReference>
<proteinExistence type="predicted"/>
<feature type="compositionally biased region" description="Basic and acidic residues" evidence="1">
    <location>
        <begin position="28"/>
        <end position="41"/>
    </location>
</feature>
<keyword evidence="4" id="KW-1185">Reference proteome</keyword>
<keyword evidence="2" id="KW-0812">Transmembrane</keyword>
<gene>
    <name evidence="3" type="ORF">GCM10011571_15650</name>
</gene>
<feature type="transmembrane region" description="Helical" evidence="2">
    <location>
        <begin position="125"/>
        <end position="154"/>
    </location>
</feature>
<dbReference type="RefSeq" id="WP_188647320.1">
    <property type="nucleotide sequence ID" value="NZ_BMHQ01000004.1"/>
</dbReference>
<reference evidence="3" key="1">
    <citation type="journal article" date="2014" name="Int. J. Syst. Evol. Microbiol.">
        <title>Complete genome sequence of Corynebacterium casei LMG S-19264T (=DSM 44701T), isolated from a smear-ripened cheese.</title>
        <authorList>
            <consortium name="US DOE Joint Genome Institute (JGI-PGF)"/>
            <person name="Walter F."/>
            <person name="Albersmeier A."/>
            <person name="Kalinowski J."/>
            <person name="Ruckert C."/>
        </authorList>
    </citation>
    <scope>NUCLEOTIDE SEQUENCE</scope>
    <source>
        <strain evidence="3">CGMCC 1.15179</strain>
    </source>
</reference>
<feature type="transmembrane region" description="Helical" evidence="2">
    <location>
        <begin position="160"/>
        <end position="182"/>
    </location>
</feature>
<dbReference type="PANTHER" id="PTHR40040">
    <property type="entry name" value="SMALL HYDROPHOBIC PROTEIN-RELATED"/>
    <property type="match status" value="1"/>
</dbReference>
<feature type="compositionally biased region" description="Basic residues" evidence="1">
    <location>
        <begin position="59"/>
        <end position="69"/>
    </location>
</feature>
<feature type="compositionally biased region" description="Basic and acidic residues" evidence="1">
    <location>
        <begin position="103"/>
        <end position="118"/>
    </location>
</feature>